<evidence type="ECO:0000256" key="2">
    <source>
        <dbReference type="ARBA" id="ARBA00008316"/>
    </source>
</evidence>
<keyword evidence="8" id="KW-0028">Amino-acid biosynthesis</keyword>
<dbReference type="PANTHER" id="PTHR34471">
    <property type="entry name" value="ARGININE REPRESSOR"/>
    <property type="match status" value="1"/>
</dbReference>
<evidence type="ECO:0000256" key="3">
    <source>
        <dbReference type="ARBA" id="ARBA00022490"/>
    </source>
</evidence>
<comment type="function">
    <text evidence="8">Regulates arginine biosynthesis genes.</text>
</comment>
<keyword evidence="13" id="KW-1185">Reference proteome</keyword>
<protein>
    <recommendedName>
        <fullName evidence="8 9">Arginine repressor</fullName>
    </recommendedName>
</protein>
<evidence type="ECO:0000313" key="13">
    <source>
        <dbReference type="Proteomes" id="UP001260872"/>
    </source>
</evidence>
<evidence type="ECO:0000259" key="10">
    <source>
        <dbReference type="Pfam" id="PF01316"/>
    </source>
</evidence>
<accession>A0ABU1FVJ2</accession>
<dbReference type="InterPro" id="IPR036251">
    <property type="entry name" value="Arg_repress_C_sf"/>
</dbReference>
<name>A0ABU1FVJ2_9MICC</name>
<keyword evidence="8" id="KW-0055">Arginine biosynthesis</keyword>
<dbReference type="InterPro" id="IPR020900">
    <property type="entry name" value="Arg_repress_DNA-bd"/>
</dbReference>
<dbReference type="InterPro" id="IPR001669">
    <property type="entry name" value="Arg_repress"/>
</dbReference>
<evidence type="ECO:0000256" key="6">
    <source>
        <dbReference type="ARBA" id="ARBA00023125"/>
    </source>
</evidence>
<evidence type="ECO:0000256" key="5">
    <source>
        <dbReference type="ARBA" id="ARBA00023015"/>
    </source>
</evidence>
<keyword evidence="3 8" id="KW-0963">Cytoplasm</keyword>
<proteinExistence type="inferred from homology"/>
<dbReference type="RefSeq" id="WP_310538064.1">
    <property type="nucleotide sequence ID" value="NZ_BAAAOC010000078.1"/>
</dbReference>
<dbReference type="Gene3D" id="3.30.1360.40">
    <property type="match status" value="1"/>
</dbReference>
<dbReference type="EMBL" id="JAVKGT010000033">
    <property type="protein sequence ID" value="MDR5712692.1"/>
    <property type="molecule type" value="Genomic_DNA"/>
</dbReference>
<dbReference type="Pfam" id="PF01316">
    <property type="entry name" value="Arg_repressor"/>
    <property type="match status" value="1"/>
</dbReference>
<keyword evidence="4 8" id="KW-0678">Repressor</keyword>
<evidence type="ECO:0000256" key="7">
    <source>
        <dbReference type="ARBA" id="ARBA00023163"/>
    </source>
</evidence>
<dbReference type="InterPro" id="IPR036388">
    <property type="entry name" value="WH-like_DNA-bd_sf"/>
</dbReference>
<feature type="domain" description="Arginine repressor DNA-binding" evidence="10">
    <location>
        <begin position="5"/>
        <end position="71"/>
    </location>
</feature>
<evidence type="ECO:0000313" key="12">
    <source>
        <dbReference type="EMBL" id="MDR5712692.1"/>
    </source>
</evidence>
<gene>
    <name evidence="8" type="primary">argR</name>
    <name evidence="12" type="ORF">RH857_11220</name>
</gene>
<keyword evidence="6 8" id="KW-0238">DNA-binding</keyword>
<evidence type="ECO:0000259" key="11">
    <source>
        <dbReference type="Pfam" id="PF02863"/>
    </source>
</evidence>
<dbReference type="SUPFAM" id="SSF46785">
    <property type="entry name" value="Winged helix' DNA-binding domain"/>
    <property type="match status" value="1"/>
</dbReference>
<feature type="domain" description="Arginine repressor C-terminal" evidence="11">
    <location>
        <begin position="93"/>
        <end position="159"/>
    </location>
</feature>
<evidence type="ECO:0000256" key="4">
    <source>
        <dbReference type="ARBA" id="ARBA00022491"/>
    </source>
</evidence>
<dbReference type="Gene3D" id="1.10.10.10">
    <property type="entry name" value="Winged helix-like DNA-binding domain superfamily/Winged helix DNA-binding domain"/>
    <property type="match status" value="1"/>
</dbReference>
<dbReference type="PRINTS" id="PR01467">
    <property type="entry name" value="ARGREPRESSOR"/>
</dbReference>
<dbReference type="SUPFAM" id="SSF55252">
    <property type="entry name" value="C-terminal domain of arginine repressor"/>
    <property type="match status" value="1"/>
</dbReference>
<comment type="similarity">
    <text evidence="2 8">Belongs to the ArgR family.</text>
</comment>
<dbReference type="InterPro" id="IPR020899">
    <property type="entry name" value="Arg_repress_C"/>
</dbReference>
<evidence type="ECO:0000256" key="8">
    <source>
        <dbReference type="HAMAP-Rule" id="MF_00173"/>
    </source>
</evidence>
<comment type="pathway">
    <text evidence="8">Amino-acid biosynthesis; L-arginine biosynthesis [regulation].</text>
</comment>
<evidence type="ECO:0000256" key="1">
    <source>
        <dbReference type="ARBA" id="ARBA00004496"/>
    </source>
</evidence>
<dbReference type="Proteomes" id="UP001260872">
    <property type="component" value="Unassembled WGS sequence"/>
</dbReference>
<reference evidence="13" key="1">
    <citation type="submission" date="2023-07" db="EMBL/GenBank/DDBJ databases">
        <title>Description of three actinobacteria isolated from air of manufacturing shop in a pharmaceutical factory.</title>
        <authorList>
            <person name="Zhang D.-F."/>
        </authorList>
    </citation>
    <scope>NUCLEOTIDE SEQUENCE [LARGE SCALE GENOMIC DNA]</scope>
    <source>
        <strain evidence="13">CCTCC AB 207010</strain>
    </source>
</reference>
<dbReference type="Pfam" id="PF02863">
    <property type="entry name" value="Arg_repressor_C"/>
    <property type="match status" value="1"/>
</dbReference>
<dbReference type="NCBIfam" id="NF002880">
    <property type="entry name" value="PRK03341.1"/>
    <property type="match status" value="1"/>
</dbReference>
<dbReference type="PANTHER" id="PTHR34471:SF1">
    <property type="entry name" value="ARGININE REPRESSOR"/>
    <property type="match status" value="1"/>
</dbReference>
<dbReference type="InterPro" id="IPR036390">
    <property type="entry name" value="WH_DNA-bd_sf"/>
</dbReference>
<comment type="subcellular location">
    <subcellularLocation>
        <location evidence="1 8">Cytoplasm</location>
    </subcellularLocation>
</comment>
<organism evidence="12 13">
    <name type="scientific">Nesterenkonia flava</name>
    <dbReference type="NCBI Taxonomy" id="469799"/>
    <lineage>
        <taxon>Bacteria</taxon>
        <taxon>Bacillati</taxon>
        <taxon>Actinomycetota</taxon>
        <taxon>Actinomycetes</taxon>
        <taxon>Micrococcales</taxon>
        <taxon>Micrococcaceae</taxon>
        <taxon>Nesterenkonia</taxon>
    </lineage>
</organism>
<comment type="caution">
    <text evidence="12">The sequence shown here is derived from an EMBL/GenBank/DDBJ whole genome shotgun (WGS) entry which is preliminary data.</text>
</comment>
<dbReference type="NCBIfam" id="TIGR01529">
    <property type="entry name" value="argR_whole"/>
    <property type="match status" value="1"/>
</dbReference>
<keyword evidence="7 8" id="KW-0804">Transcription</keyword>
<evidence type="ECO:0000256" key="9">
    <source>
        <dbReference type="NCBIfam" id="TIGR01529"/>
    </source>
</evidence>
<dbReference type="HAMAP" id="MF_00173">
    <property type="entry name" value="Arg_repressor"/>
    <property type="match status" value="1"/>
</dbReference>
<sequence>MTPTTKTARHAKIRELVSRSSIRSQAELAQRLADEGVKVTQGTLSRDLVEIGAARVRTGEGSLIYAVPSEGPERELTADQTEATTTARLASLCKDLLVSAEASANLVILRTPPGAAQFLASAIDHAGLKAVIGTIAGDDTIMIVTAEPGGGEAVAERFRGFAEGRT</sequence>
<keyword evidence="5 8" id="KW-0805">Transcription regulation</keyword>